<evidence type="ECO:0000313" key="7">
    <source>
        <dbReference type="Proteomes" id="UP000262712"/>
    </source>
</evidence>
<dbReference type="InterPro" id="IPR000182">
    <property type="entry name" value="GNAT_dom"/>
</dbReference>
<accession>A0A2G1DLM0</accession>
<dbReference type="Gene3D" id="3.40.630.30">
    <property type="match status" value="1"/>
</dbReference>
<evidence type="ECO:0000256" key="2">
    <source>
        <dbReference type="ARBA" id="ARBA00023315"/>
    </source>
</evidence>
<keyword evidence="2" id="KW-0012">Acyltransferase</keyword>
<dbReference type="Proteomes" id="UP000262712">
    <property type="component" value="Chromosome"/>
</dbReference>
<evidence type="ECO:0000259" key="3">
    <source>
        <dbReference type="PROSITE" id="PS51186"/>
    </source>
</evidence>
<dbReference type="KEGG" id="amol:AMOL_1159"/>
<dbReference type="RefSeq" id="WP_099341186.1">
    <property type="nucleotide sequence ID" value="NZ_CP032098.1"/>
</dbReference>
<evidence type="ECO:0000313" key="6">
    <source>
        <dbReference type="Proteomes" id="UP000221222"/>
    </source>
</evidence>
<dbReference type="PROSITE" id="PS51186">
    <property type="entry name" value="GNAT"/>
    <property type="match status" value="1"/>
</dbReference>
<gene>
    <name evidence="4" type="ORF">AMOL_1159</name>
    <name evidence="5" type="ORF">CPU12_00920</name>
</gene>
<organism evidence="5 6">
    <name type="scientific">Malaciobacter molluscorum LMG 25693</name>
    <dbReference type="NCBI Taxonomy" id="870501"/>
    <lineage>
        <taxon>Bacteria</taxon>
        <taxon>Pseudomonadati</taxon>
        <taxon>Campylobacterota</taxon>
        <taxon>Epsilonproteobacteria</taxon>
        <taxon>Campylobacterales</taxon>
        <taxon>Arcobacteraceae</taxon>
        <taxon>Malaciobacter</taxon>
    </lineage>
</organism>
<proteinExistence type="predicted"/>
<evidence type="ECO:0000256" key="1">
    <source>
        <dbReference type="ARBA" id="ARBA00022679"/>
    </source>
</evidence>
<evidence type="ECO:0000313" key="5">
    <source>
        <dbReference type="EMBL" id="PHO19370.1"/>
    </source>
</evidence>
<dbReference type="Proteomes" id="UP000221222">
    <property type="component" value="Unassembled WGS sequence"/>
</dbReference>
<name>A0A2G1DLM0_9BACT</name>
<keyword evidence="6" id="KW-1185">Reference proteome</keyword>
<dbReference type="EMBL" id="CP032098">
    <property type="protein sequence ID" value="AXX92141.1"/>
    <property type="molecule type" value="Genomic_DNA"/>
</dbReference>
<dbReference type="SUPFAM" id="SSF55729">
    <property type="entry name" value="Acyl-CoA N-acyltransferases (Nat)"/>
    <property type="match status" value="1"/>
</dbReference>
<dbReference type="CDD" id="cd04301">
    <property type="entry name" value="NAT_SF"/>
    <property type="match status" value="1"/>
</dbReference>
<dbReference type="GO" id="GO:0016747">
    <property type="term" value="F:acyltransferase activity, transferring groups other than amino-acyl groups"/>
    <property type="evidence" value="ECO:0007669"/>
    <property type="project" value="InterPro"/>
</dbReference>
<feature type="domain" description="N-acetyltransferase" evidence="3">
    <location>
        <begin position="1"/>
        <end position="145"/>
    </location>
</feature>
<sequence>MNIRSYKKSDWNDLCKIHDIARLDELKSALLENAFLPLEIAAKKEKLFDYEVLVAELEGQVQGFIAFDNEEIAWLYVNPKMYRKGIGKALVKRVLDSNSNFFLIEVLKGNSTALNFYKNCGFKEIGIDSGVMPGNEDYFVTVHILSSEIL</sequence>
<dbReference type="EMBL" id="NXFY01000001">
    <property type="protein sequence ID" value="PHO19370.1"/>
    <property type="molecule type" value="Genomic_DNA"/>
</dbReference>
<reference evidence="5 6" key="1">
    <citation type="submission" date="2017-09" db="EMBL/GenBank/DDBJ databases">
        <title>Arcobacter canalis sp. nov., a new species isolated from a water canal contaminated with urban sewage.</title>
        <authorList>
            <person name="Perez-Cataluna A."/>
            <person name="Salas-Masso N."/>
            <person name="Figueras M.J."/>
        </authorList>
    </citation>
    <scope>NUCLEOTIDE SEQUENCE [LARGE SCALE GENOMIC DNA]</scope>
    <source>
        <strain evidence="5 6">F98-3</strain>
    </source>
</reference>
<dbReference type="PANTHER" id="PTHR43800:SF1">
    <property type="entry name" value="PEPTIDYL-LYSINE N-ACETYLTRANSFERASE YJAB"/>
    <property type="match status" value="1"/>
</dbReference>
<dbReference type="InterPro" id="IPR016181">
    <property type="entry name" value="Acyl_CoA_acyltransferase"/>
</dbReference>
<dbReference type="PANTHER" id="PTHR43800">
    <property type="entry name" value="PEPTIDYL-LYSINE N-ACETYLTRANSFERASE YJAB"/>
    <property type="match status" value="1"/>
</dbReference>
<reference evidence="4 7" key="2">
    <citation type="submission" date="2018-08" db="EMBL/GenBank/DDBJ databases">
        <title>Complete genome of the Arcobacter molluscorum type strain LMG 25693.</title>
        <authorList>
            <person name="Miller W.G."/>
            <person name="Yee E."/>
            <person name="Bono J.L."/>
        </authorList>
    </citation>
    <scope>NUCLEOTIDE SEQUENCE [LARGE SCALE GENOMIC DNA]</scope>
    <source>
        <strain evidence="4 7">CECT 7696</strain>
    </source>
</reference>
<protein>
    <submittedName>
        <fullName evidence="4 5">Acetyltransferase</fullName>
    </submittedName>
</protein>
<dbReference type="AlphaFoldDB" id="A0A2G1DLM0"/>
<keyword evidence="1 5" id="KW-0808">Transferase</keyword>
<evidence type="ECO:0000313" key="4">
    <source>
        <dbReference type="EMBL" id="AXX92141.1"/>
    </source>
</evidence>
<dbReference type="Pfam" id="PF13508">
    <property type="entry name" value="Acetyltransf_7"/>
    <property type="match status" value="1"/>
</dbReference>